<dbReference type="GO" id="GO:0000155">
    <property type="term" value="F:phosphorelay sensor kinase activity"/>
    <property type="evidence" value="ECO:0007669"/>
    <property type="project" value="InterPro"/>
</dbReference>
<dbReference type="PRINTS" id="PR00344">
    <property type="entry name" value="BCTRLSENSOR"/>
</dbReference>
<dbReference type="OrthoDB" id="9780487at2"/>
<evidence type="ECO:0000256" key="6">
    <source>
        <dbReference type="ARBA" id="ARBA00022679"/>
    </source>
</evidence>
<evidence type="ECO:0000256" key="9">
    <source>
        <dbReference type="ARBA" id="ARBA00022777"/>
    </source>
</evidence>
<feature type="domain" description="Histidine kinase" evidence="15">
    <location>
        <begin position="126"/>
        <end position="333"/>
    </location>
</feature>
<proteinExistence type="predicted"/>
<dbReference type="SMART" id="SM00388">
    <property type="entry name" value="HisKA"/>
    <property type="match status" value="1"/>
</dbReference>
<dbReference type="GO" id="GO:0016036">
    <property type="term" value="P:cellular response to phosphate starvation"/>
    <property type="evidence" value="ECO:0007669"/>
    <property type="project" value="TreeGrafter"/>
</dbReference>
<dbReference type="Gene3D" id="3.30.565.10">
    <property type="entry name" value="Histidine kinase-like ATPase, C-terminal domain"/>
    <property type="match status" value="1"/>
</dbReference>
<keyword evidence="12" id="KW-0902">Two-component regulatory system</keyword>
<name>A0A177ZRL4_9BACI</name>
<dbReference type="EC" id="2.7.13.3" evidence="3"/>
<dbReference type="InterPro" id="IPR036097">
    <property type="entry name" value="HisK_dim/P_sf"/>
</dbReference>
<keyword evidence="8" id="KW-0547">Nucleotide-binding</keyword>
<evidence type="ECO:0000256" key="11">
    <source>
        <dbReference type="ARBA" id="ARBA00022989"/>
    </source>
</evidence>
<keyword evidence="13 14" id="KW-0472">Membrane</keyword>
<dbReference type="Proteomes" id="UP000077881">
    <property type="component" value="Unassembled WGS sequence"/>
</dbReference>
<evidence type="ECO:0000259" key="15">
    <source>
        <dbReference type="PROSITE" id="PS50109"/>
    </source>
</evidence>
<dbReference type="RefSeq" id="WP_064468208.1">
    <property type="nucleotide sequence ID" value="NZ_LDJR01000050.1"/>
</dbReference>
<evidence type="ECO:0000256" key="1">
    <source>
        <dbReference type="ARBA" id="ARBA00000085"/>
    </source>
</evidence>
<dbReference type="GO" id="GO:0004721">
    <property type="term" value="F:phosphoprotein phosphatase activity"/>
    <property type="evidence" value="ECO:0007669"/>
    <property type="project" value="TreeGrafter"/>
</dbReference>
<keyword evidence="4" id="KW-1003">Cell membrane</keyword>
<dbReference type="InterPro" id="IPR036890">
    <property type="entry name" value="HATPase_C_sf"/>
</dbReference>
<dbReference type="PANTHER" id="PTHR45453:SF2">
    <property type="entry name" value="HISTIDINE KINASE"/>
    <property type="match status" value="1"/>
</dbReference>
<evidence type="ECO:0000313" key="16">
    <source>
        <dbReference type="EMBL" id="OAK70525.1"/>
    </source>
</evidence>
<keyword evidence="11 14" id="KW-1133">Transmembrane helix</keyword>
<gene>
    <name evidence="16" type="ORF">ABB05_12255</name>
</gene>
<dbReference type="SUPFAM" id="SSF47384">
    <property type="entry name" value="Homodimeric domain of signal transducing histidine kinase"/>
    <property type="match status" value="1"/>
</dbReference>
<dbReference type="InterPro" id="IPR003594">
    <property type="entry name" value="HATPase_dom"/>
</dbReference>
<keyword evidence="5" id="KW-0597">Phosphoprotein</keyword>
<keyword evidence="7 14" id="KW-0812">Transmembrane</keyword>
<evidence type="ECO:0000256" key="7">
    <source>
        <dbReference type="ARBA" id="ARBA00022692"/>
    </source>
</evidence>
<dbReference type="InterPro" id="IPR003661">
    <property type="entry name" value="HisK_dim/P_dom"/>
</dbReference>
<evidence type="ECO:0000256" key="2">
    <source>
        <dbReference type="ARBA" id="ARBA00004651"/>
    </source>
</evidence>
<reference evidence="16 17" key="1">
    <citation type="submission" date="2015-05" db="EMBL/GenBank/DDBJ databases">
        <title>Comparison of genome.</title>
        <authorList>
            <person name="Zheng Z."/>
            <person name="Sun M."/>
        </authorList>
    </citation>
    <scope>NUCLEOTIDE SEQUENCE [LARGE SCALE GENOMIC DNA]</scope>
    <source>
        <strain evidence="16 17">G25-74</strain>
    </source>
</reference>
<dbReference type="PANTHER" id="PTHR45453">
    <property type="entry name" value="PHOSPHATE REGULON SENSOR PROTEIN PHOR"/>
    <property type="match status" value="1"/>
</dbReference>
<evidence type="ECO:0000256" key="8">
    <source>
        <dbReference type="ARBA" id="ARBA00022741"/>
    </source>
</evidence>
<dbReference type="InterPro" id="IPR004358">
    <property type="entry name" value="Sig_transdc_His_kin-like_C"/>
</dbReference>
<feature type="transmembrane region" description="Helical" evidence="14">
    <location>
        <begin position="41"/>
        <end position="59"/>
    </location>
</feature>
<comment type="catalytic activity">
    <reaction evidence="1">
        <text>ATP + protein L-histidine = ADP + protein N-phospho-L-histidine.</text>
        <dbReference type="EC" id="2.7.13.3"/>
    </reaction>
</comment>
<dbReference type="SUPFAM" id="SSF55874">
    <property type="entry name" value="ATPase domain of HSP90 chaperone/DNA topoisomerase II/histidine kinase"/>
    <property type="match status" value="1"/>
</dbReference>
<evidence type="ECO:0000256" key="5">
    <source>
        <dbReference type="ARBA" id="ARBA00022553"/>
    </source>
</evidence>
<protein>
    <recommendedName>
        <fullName evidence="3">histidine kinase</fullName>
        <ecNumber evidence="3">2.7.13.3</ecNumber>
    </recommendedName>
</protein>
<comment type="caution">
    <text evidence="16">The sequence shown here is derived from an EMBL/GenBank/DDBJ whole genome shotgun (WGS) entry which is preliminary data.</text>
</comment>
<sequence>MFIRYVDARKSWILLFAGLLGLANALILLDQGIQVTSTSLLYFNASFILSFILFFIWRFKRETKYAAALATLQEDMALDWIESLPEPGDGLDQMTNDILREASLQFKRKLSDYKETQLIENEFTAAWIHEVKTPLTAMKLILDARSSDPEIRKIEAEWLRVYLLVDRQLHMTRLPAIESDYVLELASIQRLAAEEVRELAPWCMEKNLAVSIEGTDVKAITDQKWCRFILRQLLTNAVKYNPANTALMIVTDVTEKGQVFLDVIDEGPGIQPHELPRIFDKGFTGENGRIQNAATGLGLYLAKTVADKLGITLQAQPSQTKGTVMRMIFVDPNAFEAVRRGRVSNIQL</sequence>
<accession>A0A177ZRL4</accession>
<dbReference type="PATRIC" id="fig|217031.6.peg.2628"/>
<dbReference type="Pfam" id="PF02518">
    <property type="entry name" value="HATPase_c"/>
    <property type="match status" value="1"/>
</dbReference>
<evidence type="ECO:0000256" key="3">
    <source>
        <dbReference type="ARBA" id="ARBA00012438"/>
    </source>
</evidence>
<dbReference type="GO" id="GO:0005886">
    <property type="term" value="C:plasma membrane"/>
    <property type="evidence" value="ECO:0007669"/>
    <property type="project" value="UniProtKB-SubCell"/>
</dbReference>
<dbReference type="InterPro" id="IPR005467">
    <property type="entry name" value="His_kinase_dom"/>
</dbReference>
<feature type="transmembrane region" description="Helical" evidence="14">
    <location>
        <begin position="12"/>
        <end position="29"/>
    </location>
</feature>
<dbReference type="STRING" id="217031.ABB05_12255"/>
<evidence type="ECO:0000313" key="17">
    <source>
        <dbReference type="Proteomes" id="UP000077881"/>
    </source>
</evidence>
<evidence type="ECO:0000256" key="12">
    <source>
        <dbReference type="ARBA" id="ARBA00023012"/>
    </source>
</evidence>
<keyword evidence="10" id="KW-0067">ATP-binding</keyword>
<evidence type="ECO:0000256" key="10">
    <source>
        <dbReference type="ARBA" id="ARBA00022840"/>
    </source>
</evidence>
<dbReference type="SMART" id="SM00387">
    <property type="entry name" value="HATPase_c"/>
    <property type="match status" value="1"/>
</dbReference>
<dbReference type="InterPro" id="IPR050351">
    <property type="entry name" value="BphY/WalK/GraS-like"/>
</dbReference>
<keyword evidence="6" id="KW-0808">Transferase</keyword>
<dbReference type="PROSITE" id="PS50109">
    <property type="entry name" value="HIS_KIN"/>
    <property type="match status" value="1"/>
</dbReference>
<dbReference type="EMBL" id="LDJR01000050">
    <property type="protein sequence ID" value="OAK70525.1"/>
    <property type="molecule type" value="Genomic_DNA"/>
</dbReference>
<evidence type="ECO:0000256" key="14">
    <source>
        <dbReference type="SAM" id="Phobius"/>
    </source>
</evidence>
<organism evidence="16 17">
    <name type="scientific">Lederbergia galactosidilytica</name>
    <dbReference type="NCBI Taxonomy" id="217031"/>
    <lineage>
        <taxon>Bacteria</taxon>
        <taxon>Bacillati</taxon>
        <taxon>Bacillota</taxon>
        <taxon>Bacilli</taxon>
        <taxon>Bacillales</taxon>
        <taxon>Bacillaceae</taxon>
        <taxon>Lederbergia</taxon>
    </lineage>
</organism>
<comment type="subcellular location">
    <subcellularLocation>
        <location evidence="2">Cell membrane</location>
        <topology evidence="2">Multi-pass membrane protein</topology>
    </subcellularLocation>
</comment>
<evidence type="ECO:0000256" key="13">
    <source>
        <dbReference type="ARBA" id="ARBA00023136"/>
    </source>
</evidence>
<dbReference type="AlphaFoldDB" id="A0A177ZRL4"/>
<keyword evidence="17" id="KW-1185">Reference proteome</keyword>
<keyword evidence="9 16" id="KW-0418">Kinase</keyword>
<dbReference type="GO" id="GO:0005524">
    <property type="term" value="F:ATP binding"/>
    <property type="evidence" value="ECO:0007669"/>
    <property type="project" value="UniProtKB-KW"/>
</dbReference>
<evidence type="ECO:0000256" key="4">
    <source>
        <dbReference type="ARBA" id="ARBA00022475"/>
    </source>
</evidence>